<dbReference type="GO" id="GO:0019901">
    <property type="term" value="F:protein kinase binding"/>
    <property type="evidence" value="ECO:0007669"/>
    <property type="project" value="InterPro"/>
</dbReference>
<evidence type="ECO:0008006" key="3">
    <source>
        <dbReference type="Google" id="ProtNLM"/>
    </source>
</evidence>
<dbReference type="AlphaFoldDB" id="A0A1J7IWH4"/>
<dbReference type="GO" id="GO:0005634">
    <property type="term" value="C:nucleus"/>
    <property type="evidence" value="ECO:0007669"/>
    <property type="project" value="TreeGrafter"/>
</dbReference>
<organism evidence="1 2">
    <name type="scientific">Coniochaeta ligniaria NRRL 30616</name>
    <dbReference type="NCBI Taxonomy" id="1408157"/>
    <lineage>
        <taxon>Eukaryota</taxon>
        <taxon>Fungi</taxon>
        <taxon>Dikarya</taxon>
        <taxon>Ascomycota</taxon>
        <taxon>Pezizomycotina</taxon>
        <taxon>Sordariomycetes</taxon>
        <taxon>Sordariomycetidae</taxon>
        <taxon>Coniochaetales</taxon>
        <taxon>Coniochaetaceae</taxon>
        <taxon>Coniochaeta</taxon>
    </lineage>
</organism>
<evidence type="ECO:0000313" key="2">
    <source>
        <dbReference type="Proteomes" id="UP000182658"/>
    </source>
</evidence>
<reference evidence="1 2" key="1">
    <citation type="submission" date="2016-10" db="EMBL/GenBank/DDBJ databases">
        <title>Draft genome sequence of Coniochaeta ligniaria NRRL30616, a lignocellulolytic fungus for bioabatement of inhibitors in plant biomass hydrolysates.</title>
        <authorList>
            <consortium name="DOE Joint Genome Institute"/>
            <person name="Jimenez D.J."/>
            <person name="Hector R.E."/>
            <person name="Riley R."/>
            <person name="Sun H."/>
            <person name="Grigoriev I.V."/>
            <person name="Van Elsas J.D."/>
            <person name="Nichols N.N."/>
        </authorList>
    </citation>
    <scope>NUCLEOTIDE SEQUENCE [LARGE SCALE GENOMIC DNA]</scope>
    <source>
        <strain evidence="1 2">NRRL 30616</strain>
    </source>
</reference>
<dbReference type="EMBL" id="KV875095">
    <property type="protein sequence ID" value="OIW31653.1"/>
    <property type="molecule type" value="Genomic_DNA"/>
</dbReference>
<dbReference type="InParanoid" id="A0A1J7IWH4"/>
<sequence length="345" mass="39095">MPGGVCQVLDYDVELMADYVSEMATRIIMPRLSVNASFRKFVSQILTSTRLPSTTILLGMNYLAKRVNMMAAAGHTNHTEGQTWRMLTIALLLGSKFLDDNTFQNKSWSEVSGIPVQELNTLEYEWLGAISWGLYVNMDESKDYNAWLKNWRDWLETKKRAMVQSRERLTSLASPIEPEISRARNPHAYSAWHQQQVAEYERLSSMKHGQAPQPAYRHEQSSWGYPSWHAAPLTPPDSGYGTPEYANSATSVNSQYNEWFDRAVTTNTTSGTRQFQQPASYNAFHHQASQPSRGHGHHSGYYNYGQNIWEAPNVGECNCMNCGSHVGQKQHPYFMAHGYGQPVVG</sequence>
<dbReference type="Proteomes" id="UP000182658">
    <property type="component" value="Unassembled WGS sequence"/>
</dbReference>
<dbReference type="PANTHER" id="PTHR15615:SF27">
    <property type="entry name" value="PHO85 CYCLIN CLG1"/>
    <property type="match status" value="1"/>
</dbReference>
<dbReference type="Pfam" id="PF08613">
    <property type="entry name" value="Cyclin"/>
    <property type="match status" value="1"/>
</dbReference>
<accession>A0A1J7IWH4</accession>
<proteinExistence type="predicted"/>
<dbReference type="PANTHER" id="PTHR15615">
    <property type="match status" value="1"/>
</dbReference>
<dbReference type="GO" id="GO:0000307">
    <property type="term" value="C:cyclin-dependent protein kinase holoenzyme complex"/>
    <property type="evidence" value="ECO:0007669"/>
    <property type="project" value="TreeGrafter"/>
</dbReference>
<dbReference type="OrthoDB" id="244495at2759"/>
<dbReference type="GO" id="GO:0016538">
    <property type="term" value="F:cyclin-dependent protein serine/threonine kinase regulator activity"/>
    <property type="evidence" value="ECO:0007669"/>
    <property type="project" value="TreeGrafter"/>
</dbReference>
<dbReference type="Gene3D" id="1.10.472.10">
    <property type="entry name" value="Cyclin-like"/>
    <property type="match status" value="1"/>
</dbReference>
<keyword evidence="2" id="KW-1185">Reference proteome</keyword>
<name>A0A1J7IWH4_9PEZI</name>
<gene>
    <name evidence="1" type="ORF">CONLIGDRAFT_233965</name>
</gene>
<dbReference type="CDD" id="cd20557">
    <property type="entry name" value="CYCLIN_ScPCL1-like"/>
    <property type="match status" value="1"/>
</dbReference>
<evidence type="ECO:0000313" key="1">
    <source>
        <dbReference type="EMBL" id="OIW31653.1"/>
    </source>
</evidence>
<protein>
    <recommendedName>
        <fullName evidence="3">Cyclin-like protein</fullName>
    </recommendedName>
</protein>
<dbReference type="InterPro" id="IPR013922">
    <property type="entry name" value="Cyclin_PHO80-like"/>
</dbReference>
<dbReference type="STRING" id="1408157.A0A1J7IWH4"/>